<feature type="domain" description="Non-reducing end beta-L-arabinofuranosidase-like GH127 middle" evidence="2">
    <location>
        <begin position="418"/>
        <end position="508"/>
    </location>
</feature>
<dbReference type="Pfam" id="PF20737">
    <property type="entry name" value="Glyco_hydro127C"/>
    <property type="match status" value="1"/>
</dbReference>
<reference evidence="4" key="1">
    <citation type="submission" date="2022-12" db="EMBL/GenBank/DDBJ databases">
        <title>New Phytohabitans aurantiacus sp. RD004123 nov., an actinomycete isolated from soil.</title>
        <authorList>
            <person name="Triningsih D.W."/>
            <person name="Harunari E."/>
            <person name="Igarashi Y."/>
        </authorList>
    </citation>
    <scope>NUCLEOTIDE SEQUENCE</scope>
    <source>
        <strain evidence="4">RD004123</strain>
    </source>
</reference>
<name>A0ABQ5R2J0_9ACTN</name>
<evidence type="ECO:0000313" key="4">
    <source>
        <dbReference type="EMBL" id="GLI00870.1"/>
    </source>
</evidence>
<dbReference type="InterPro" id="IPR012878">
    <property type="entry name" value="Beta-AFase-like_GH127_cat"/>
</dbReference>
<dbReference type="PANTHER" id="PTHR43465">
    <property type="entry name" value="DUF1680 DOMAIN PROTEIN (AFU_ORTHOLOGUE AFUA_1G08910)"/>
    <property type="match status" value="1"/>
</dbReference>
<dbReference type="RefSeq" id="WP_281901469.1">
    <property type="nucleotide sequence ID" value="NZ_BSDI01000037.1"/>
</dbReference>
<evidence type="ECO:0000259" key="2">
    <source>
        <dbReference type="Pfam" id="PF20736"/>
    </source>
</evidence>
<proteinExistence type="predicted"/>
<evidence type="ECO:0000313" key="5">
    <source>
        <dbReference type="Proteomes" id="UP001144280"/>
    </source>
</evidence>
<keyword evidence="5" id="KW-1185">Reference proteome</keyword>
<dbReference type="Pfam" id="PF20736">
    <property type="entry name" value="Glyco_hydro127M"/>
    <property type="match status" value="1"/>
</dbReference>
<protein>
    <recommendedName>
        <fullName evidence="6">Glycoside hydrolase family 127 protein</fullName>
    </recommendedName>
</protein>
<dbReference type="Pfam" id="PF07944">
    <property type="entry name" value="Beta-AFase-like_GH127_cat"/>
    <property type="match status" value="1"/>
</dbReference>
<dbReference type="InterPro" id="IPR049046">
    <property type="entry name" value="Beta-AFase-like_GH127_middle"/>
</dbReference>
<dbReference type="InterPro" id="IPR049174">
    <property type="entry name" value="Beta-AFase-like"/>
</dbReference>
<accession>A0ABQ5R2J0</accession>
<comment type="caution">
    <text evidence="4">The sequence shown here is derived from an EMBL/GenBank/DDBJ whole genome shotgun (WGS) entry which is preliminary data.</text>
</comment>
<feature type="domain" description="Non-reducing end beta-L-arabinofuranosidase-like GH127 catalytic" evidence="1">
    <location>
        <begin position="21"/>
        <end position="407"/>
    </location>
</feature>
<dbReference type="InterPro" id="IPR008928">
    <property type="entry name" value="6-hairpin_glycosidase_sf"/>
</dbReference>
<dbReference type="EMBL" id="BSDI01000037">
    <property type="protein sequence ID" value="GLI00870.1"/>
    <property type="molecule type" value="Genomic_DNA"/>
</dbReference>
<dbReference type="PANTHER" id="PTHR43465:SF2">
    <property type="entry name" value="DUF1680 DOMAIN PROTEIN (AFU_ORTHOLOGUE AFUA_1G08910)"/>
    <property type="match status" value="1"/>
</dbReference>
<sequence>MRLGPVSPSTGALRPLTVDSVRLDPGGLLGAWQRRNATATLPHCVAQLDEAGALDNLRRALGLGDREYTPMWFADSDIYKTLEAAAWELARPGADPRLREFVDGTAEMLAKAQHDDGYLDTYFTTVRPELRFRELEWSHELYCAGHLIQAAVAAARVGVGERLLSVARAFADLIVARFGPGGVDVVCGHPQIETALVELYRLSGHRPYLDTARRFVDLRGRGLAGQGRFGPAYLQDHLPVREAPGVTGHAVRQLYLLAGVVDVAAETGDTTLMAAAERMWDDAYGTKTYVTGGQGSRHRDEAFGDPYELPPDRAYAETCAAIASFQFNWRMLLATGQGRYADTMETALYNAIPAAIAVDGRHFFYANPLQRRADHDSANDHAPARRQPWYSCACCPPNLARLMASLDSYVATADDGGVQLHLYATGAVRTALADVDVSTGYPWHGRIRMTVSSDAGRAWTLALRVPHWCVAFTATVDGEPVTAPVRDGYLRLSRDWPASSTVELDLDMPPRLVAAHPYVDAVRGCVALARGPLVYCLEQADLPGGAALADVRLDPSAGLGLAPAPDLPHGALAVTAEAYLRPPPSPALYAEPHAGPPGRRIGVTAIPYHLWGNRADGAMRVWIPT</sequence>
<dbReference type="InterPro" id="IPR049049">
    <property type="entry name" value="Beta-AFase-like_GH127_C"/>
</dbReference>
<evidence type="ECO:0000259" key="3">
    <source>
        <dbReference type="Pfam" id="PF20737"/>
    </source>
</evidence>
<dbReference type="Proteomes" id="UP001144280">
    <property type="component" value="Unassembled WGS sequence"/>
</dbReference>
<dbReference type="SUPFAM" id="SSF48208">
    <property type="entry name" value="Six-hairpin glycosidases"/>
    <property type="match status" value="1"/>
</dbReference>
<evidence type="ECO:0008006" key="6">
    <source>
        <dbReference type="Google" id="ProtNLM"/>
    </source>
</evidence>
<feature type="domain" description="Non-reducing end beta-L-arabinofuranosidase-like GH127 C-terminal" evidence="3">
    <location>
        <begin position="510"/>
        <end position="624"/>
    </location>
</feature>
<gene>
    <name evidence="4" type="ORF">Pa4123_61460</name>
</gene>
<evidence type="ECO:0000259" key="1">
    <source>
        <dbReference type="Pfam" id="PF07944"/>
    </source>
</evidence>
<organism evidence="4 5">
    <name type="scientific">Phytohabitans aurantiacus</name>
    <dbReference type="NCBI Taxonomy" id="3016789"/>
    <lineage>
        <taxon>Bacteria</taxon>
        <taxon>Bacillati</taxon>
        <taxon>Actinomycetota</taxon>
        <taxon>Actinomycetes</taxon>
        <taxon>Micromonosporales</taxon>
        <taxon>Micromonosporaceae</taxon>
    </lineage>
</organism>